<feature type="transmembrane region" description="Helical" evidence="2">
    <location>
        <begin position="460"/>
        <end position="481"/>
    </location>
</feature>
<gene>
    <name evidence="3" type="ORF">D8S82_22530</name>
</gene>
<proteinExistence type="predicted"/>
<accession>A0A544VWJ3</accession>
<evidence type="ECO:0000256" key="2">
    <source>
        <dbReference type="SAM" id="Phobius"/>
    </source>
</evidence>
<sequence length="512" mass="55507">MTLVGVIVIILVVSWQLFARLGAAQSMVDDLSPAFTVDRVDGARGGIDMVSAATDTGDPMMHPDGAAAEVPKLVDFIAVRTGSSPEAAQRLLAQGFPAINGFLTSLPLPEVSAELPKLVHYLSTVLEQTPAQTDQMLQTDYPKIWQVYQNLPKLTAGWDAIPGTEHLTRFDGTPVRTMPQLRTYLSQEVVAPVERQQTDFRPLGIRGGVGFLAPLLLALGSAVIAFGTTMMIKTRRGVSTGPLRFAWAFVSVIGVVVIGLVLALNLFPRLIGGQALLDDTRPVFALDRIQGDHAGVEFISIFVDALGPAVLPDGGVTQEYPALLNHVAQHVGIPLQDVRDLVHLDFPHAARLLDGVPFSASTADATKLIYVLASTSHVTPEQVLQDMKAQLPQTYQLITSLKTVTDGWTEVPGTVKLTHFDGTPSRSVPLIRDYFRNDVIPGLERQQANFVIIDTNWPQLIIFAPLLCALGAAVFAYGFLIRSLTRKQLRRQRDPQNPLALAPNPPVPVEVS</sequence>
<protein>
    <submittedName>
        <fullName evidence="3">Uncharacterized protein</fullName>
    </submittedName>
</protein>
<evidence type="ECO:0000256" key="1">
    <source>
        <dbReference type="SAM" id="MobiDB-lite"/>
    </source>
</evidence>
<keyword evidence="2" id="KW-0472">Membrane</keyword>
<dbReference type="Proteomes" id="UP000315759">
    <property type="component" value="Unassembled WGS sequence"/>
</dbReference>
<feature type="transmembrane region" description="Helical" evidence="2">
    <location>
        <begin position="244"/>
        <end position="267"/>
    </location>
</feature>
<organism evidence="3 4">
    <name type="scientific">Mycolicibacterium hodleri</name>
    <dbReference type="NCBI Taxonomy" id="49897"/>
    <lineage>
        <taxon>Bacteria</taxon>
        <taxon>Bacillati</taxon>
        <taxon>Actinomycetota</taxon>
        <taxon>Actinomycetes</taxon>
        <taxon>Mycobacteriales</taxon>
        <taxon>Mycobacteriaceae</taxon>
        <taxon>Mycolicibacterium</taxon>
    </lineage>
</organism>
<reference evidence="3 4" key="1">
    <citation type="submission" date="2018-10" db="EMBL/GenBank/DDBJ databases">
        <title>Draft genome of Mycobacterium hodleri strain B.</title>
        <authorList>
            <person name="Amande T.J."/>
            <person name="Mcgenity T.J."/>
        </authorList>
    </citation>
    <scope>NUCLEOTIDE SEQUENCE [LARGE SCALE GENOMIC DNA]</scope>
    <source>
        <strain evidence="3 4">B</strain>
    </source>
</reference>
<evidence type="ECO:0000313" key="3">
    <source>
        <dbReference type="EMBL" id="TQR84357.1"/>
    </source>
</evidence>
<feature type="region of interest" description="Disordered" evidence="1">
    <location>
        <begin position="492"/>
        <end position="512"/>
    </location>
</feature>
<keyword evidence="2" id="KW-0812">Transmembrane</keyword>
<dbReference type="EMBL" id="VIFX01000032">
    <property type="protein sequence ID" value="TQR84357.1"/>
    <property type="molecule type" value="Genomic_DNA"/>
</dbReference>
<keyword evidence="2" id="KW-1133">Transmembrane helix</keyword>
<dbReference type="AlphaFoldDB" id="A0A544VWJ3"/>
<evidence type="ECO:0000313" key="4">
    <source>
        <dbReference type="Proteomes" id="UP000315759"/>
    </source>
</evidence>
<feature type="transmembrane region" description="Helical" evidence="2">
    <location>
        <begin position="211"/>
        <end position="232"/>
    </location>
</feature>
<comment type="caution">
    <text evidence="3">The sequence shown here is derived from an EMBL/GenBank/DDBJ whole genome shotgun (WGS) entry which is preliminary data.</text>
</comment>
<keyword evidence="4" id="KW-1185">Reference proteome</keyword>
<name>A0A544VWJ3_9MYCO</name>
<feature type="compositionally biased region" description="Pro residues" evidence="1">
    <location>
        <begin position="503"/>
        <end position="512"/>
    </location>
</feature>